<feature type="binding site" evidence="4">
    <location>
        <position position="157"/>
    </location>
    <ligand>
        <name>a divalent metal cation</name>
        <dbReference type="ChEBI" id="CHEBI:60240"/>
        <label>2</label>
    </ligand>
</feature>
<dbReference type="GO" id="GO:0004536">
    <property type="term" value="F:DNA nuclease activity"/>
    <property type="evidence" value="ECO:0007669"/>
    <property type="project" value="InterPro"/>
</dbReference>
<dbReference type="GO" id="GO:0016788">
    <property type="term" value="F:hydrolase activity, acting on ester bonds"/>
    <property type="evidence" value="ECO:0007669"/>
    <property type="project" value="InterPro"/>
</dbReference>
<feature type="binding site" evidence="4">
    <location>
        <position position="206"/>
    </location>
    <ligand>
        <name>a divalent metal cation</name>
        <dbReference type="ChEBI" id="CHEBI:60240"/>
        <label>1</label>
    </ligand>
</feature>
<dbReference type="InterPro" id="IPR001130">
    <property type="entry name" value="TatD-like"/>
</dbReference>
<dbReference type="Pfam" id="PF01026">
    <property type="entry name" value="TatD_DNase"/>
    <property type="match status" value="1"/>
</dbReference>
<feature type="binding site" evidence="4">
    <location>
        <position position="132"/>
    </location>
    <ligand>
        <name>a divalent metal cation</name>
        <dbReference type="ChEBI" id="CHEBI:60240"/>
        <label>2</label>
    </ligand>
</feature>
<dbReference type="NCBIfam" id="TIGR00010">
    <property type="entry name" value="YchF/TatD family DNA exonuclease"/>
    <property type="match status" value="1"/>
</dbReference>
<reference evidence="5 6" key="1">
    <citation type="submission" date="2019-10" db="EMBL/GenBank/DDBJ databases">
        <title>Genome sequence of Phaeocystidibacter marisrubri JCM30614 (type strain).</title>
        <authorList>
            <person name="Bowman J.P."/>
        </authorList>
    </citation>
    <scope>NUCLEOTIDE SEQUENCE [LARGE SCALE GENOMIC DNA]</scope>
    <source>
        <strain evidence="5 6">JCM 30614</strain>
    </source>
</reference>
<dbReference type="PIRSF" id="PIRSF005902">
    <property type="entry name" value="DNase_TatD"/>
    <property type="match status" value="1"/>
</dbReference>
<keyword evidence="3" id="KW-0378">Hydrolase</keyword>
<keyword evidence="6" id="KW-1185">Reference proteome</keyword>
<gene>
    <name evidence="5" type="ORF">F8C82_14075</name>
</gene>
<dbReference type="GO" id="GO:0005829">
    <property type="term" value="C:cytosol"/>
    <property type="evidence" value="ECO:0007669"/>
    <property type="project" value="TreeGrafter"/>
</dbReference>
<dbReference type="RefSeq" id="WP_151694254.1">
    <property type="nucleotide sequence ID" value="NZ_BMGX01000001.1"/>
</dbReference>
<dbReference type="EMBL" id="WBVQ01000003">
    <property type="protein sequence ID" value="KAB2815219.1"/>
    <property type="molecule type" value="Genomic_DNA"/>
</dbReference>
<dbReference type="CDD" id="cd01310">
    <property type="entry name" value="TatD_DNAse"/>
    <property type="match status" value="1"/>
</dbReference>
<evidence type="ECO:0000313" key="6">
    <source>
        <dbReference type="Proteomes" id="UP000484164"/>
    </source>
</evidence>
<evidence type="ECO:0000256" key="4">
    <source>
        <dbReference type="PIRSR" id="PIRSR005902-1"/>
    </source>
</evidence>
<organism evidence="5 6">
    <name type="scientific">Phaeocystidibacter marisrubri</name>
    <dbReference type="NCBI Taxonomy" id="1577780"/>
    <lineage>
        <taxon>Bacteria</taxon>
        <taxon>Pseudomonadati</taxon>
        <taxon>Bacteroidota</taxon>
        <taxon>Flavobacteriia</taxon>
        <taxon>Flavobacteriales</taxon>
        <taxon>Phaeocystidibacteraceae</taxon>
        <taxon>Phaeocystidibacter</taxon>
    </lineage>
</organism>
<keyword evidence="2 4" id="KW-0479">Metal-binding</keyword>
<evidence type="ECO:0000256" key="3">
    <source>
        <dbReference type="ARBA" id="ARBA00022801"/>
    </source>
</evidence>
<evidence type="ECO:0000256" key="2">
    <source>
        <dbReference type="ARBA" id="ARBA00022723"/>
    </source>
</evidence>
<evidence type="ECO:0000256" key="1">
    <source>
        <dbReference type="ARBA" id="ARBA00009275"/>
    </source>
</evidence>
<dbReference type="FunFam" id="3.20.20.140:FF:000005">
    <property type="entry name" value="TatD family hydrolase"/>
    <property type="match status" value="1"/>
</dbReference>
<feature type="binding site" evidence="4">
    <location>
        <position position="7"/>
    </location>
    <ligand>
        <name>a divalent metal cation</name>
        <dbReference type="ChEBI" id="CHEBI:60240"/>
        <label>1</label>
    </ligand>
</feature>
<dbReference type="InterPro" id="IPR018228">
    <property type="entry name" value="DNase_TatD-rel_CS"/>
</dbReference>
<dbReference type="InterPro" id="IPR032466">
    <property type="entry name" value="Metal_Hydrolase"/>
</dbReference>
<feature type="binding site" evidence="4">
    <location>
        <position position="9"/>
    </location>
    <ligand>
        <name>a divalent metal cation</name>
        <dbReference type="ChEBI" id="CHEBI:60240"/>
        <label>1</label>
    </ligand>
</feature>
<dbReference type="PROSITE" id="PS01091">
    <property type="entry name" value="TATD_3"/>
    <property type="match status" value="1"/>
</dbReference>
<dbReference type="PANTHER" id="PTHR46124:SF4">
    <property type="entry name" value="HYDROLASE TATD"/>
    <property type="match status" value="1"/>
</dbReference>
<dbReference type="Gene3D" id="3.20.20.140">
    <property type="entry name" value="Metal-dependent hydrolases"/>
    <property type="match status" value="1"/>
</dbReference>
<dbReference type="SUPFAM" id="SSF51556">
    <property type="entry name" value="Metallo-dependent hydrolases"/>
    <property type="match status" value="1"/>
</dbReference>
<dbReference type="InterPro" id="IPR015991">
    <property type="entry name" value="TatD/YcfH-like"/>
</dbReference>
<dbReference type="OrthoDB" id="9810005at2"/>
<name>A0A6L3ZD08_9FLAO</name>
<proteinExistence type="inferred from homology"/>
<comment type="caution">
    <text evidence="5">The sequence shown here is derived from an EMBL/GenBank/DDBJ whole genome shotgun (WGS) entry which is preliminary data.</text>
</comment>
<dbReference type="PANTHER" id="PTHR46124">
    <property type="entry name" value="D-AMINOACYL-TRNA DEACYLASE"/>
    <property type="match status" value="1"/>
</dbReference>
<comment type="similarity">
    <text evidence="1">Belongs to the metallo-dependent hydrolases superfamily. TatD-type hydrolase family.</text>
</comment>
<evidence type="ECO:0000313" key="5">
    <source>
        <dbReference type="EMBL" id="KAB2815219.1"/>
    </source>
</evidence>
<dbReference type="AlphaFoldDB" id="A0A6L3ZD08"/>
<dbReference type="GO" id="GO:0046872">
    <property type="term" value="F:metal ion binding"/>
    <property type="evidence" value="ECO:0007669"/>
    <property type="project" value="UniProtKB-KW"/>
</dbReference>
<protein>
    <submittedName>
        <fullName evidence="5">TatD family deoxyribonuclease</fullName>
    </submittedName>
</protein>
<dbReference type="Proteomes" id="UP000484164">
    <property type="component" value="Unassembled WGS sequence"/>
</dbReference>
<accession>A0A6L3ZD08</accession>
<sequence length="261" mass="29346">MQFIDTHTHLFHSQFDGDRKEVMQRAIQSGVKRVLLPNIDVSTYDQMMAMVRDYPGVAFPMMGIHPTHVGEDREEQLQAVEVAFDQNPEAFVAVGEIGIDLYWEKDKLAWQQEAFARQIDVALKHDKPIVIHARDSFNEIFEIVEEKQNGELKGVLHCFTGNLEQAQRCLQLGLHLGIGGVATFKNGGLDAVLPHMPTDKLVLETDSPYLAPVPYRGKRNESSYVPIVAQRVAELTGLKLTEVAAITTENAEKLFNLPQQK</sequence>
<feature type="binding site" evidence="4">
    <location>
        <position position="96"/>
    </location>
    <ligand>
        <name>a divalent metal cation</name>
        <dbReference type="ChEBI" id="CHEBI:60240"/>
        <label>1</label>
    </ligand>
</feature>